<name>A0A0N5DA41_THECL</name>
<dbReference type="AlphaFoldDB" id="A0A0N5DA41"/>
<dbReference type="Proteomes" id="UP000276776">
    <property type="component" value="Unassembled WGS sequence"/>
</dbReference>
<dbReference type="OMA" id="KEKSHIW"/>
<organism evidence="4">
    <name type="scientific">Thelazia callipaeda</name>
    <name type="common">Oriental eyeworm</name>
    <name type="synonym">Parasitic nematode</name>
    <dbReference type="NCBI Taxonomy" id="103827"/>
    <lineage>
        <taxon>Eukaryota</taxon>
        <taxon>Metazoa</taxon>
        <taxon>Ecdysozoa</taxon>
        <taxon>Nematoda</taxon>
        <taxon>Chromadorea</taxon>
        <taxon>Rhabditida</taxon>
        <taxon>Spirurina</taxon>
        <taxon>Spiruromorpha</taxon>
        <taxon>Thelazioidea</taxon>
        <taxon>Thelaziidae</taxon>
        <taxon>Thelazia</taxon>
    </lineage>
</organism>
<feature type="compositionally biased region" description="Polar residues" evidence="1">
    <location>
        <begin position="96"/>
        <end position="105"/>
    </location>
</feature>
<dbReference type="OrthoDB" id="5867789at2759"/>
<feature type="region of interest" description="Disordered" evidence="1">
    <location>
        <begin position="53"/>
        <end position="108"/>
    </location>
</feature>
<reference evidence="2 3" key="2">
    <citation type="submission" date="2018-11" db="EMBL/GenBank/DDBJ databases">
        <authorList>
            <consortium name="Pathogen Informatics"/>
        </authorList>
    </citation>
    <scope>NUCLEOTIDE SEQUENCE [LARGE SCALE GENOMIC DNA]</scope>
</reference>
<keyword evidence="3" id="KW-1185">Reference proteome</keyword>
<evidence type="ECO:0000256" key="1">
    <source>
        <dbReference type="SAM" id="MobiDB-lite"/>
    </source>
</evidence>
<accession>A0A0N5DA41</accession>
<evidence type="ECO:0000313" key="2">
    <source>
        <dbReference type="EMBL" id="VDN07683.1"/>
    </source>
</evidence>
<evidence type="ECO:0000313" key="3">
    <source>
        <dbReference type="Proteomes" id="UP000276776"/>
    </source>
</evidence>
<dbReference type="WBParaSite" id="TCLT_0001002201-mRNA-1">
    <property type="protein sequence ID" value="TCLT_0001002201-mRNA-1"/>
    <property type="gene ID" value="TCLT_0001002201"/>
</dbReference>
<dbReference type="EMBL" id="UYYF01004945">
    <property type="protein sequence ID" value="VDN07683.1"/>
    <property type="molecule type" value="Genomic_DNA"/>
</dbReference>
<evidence type="ECO:0000313" key="4">
    <source>
        <dbReference type="WBParaSite" id="TCLT_0001002201-mRNA-1"/>
    </source>
</evidence>
<protein>
    <submittedName>
        <fullName evidence="4">Ovule protein</fullName>
    </submittedName>
</protein>
<gene>
    <name evidence="2" type="ORF">TCLT_LOCUS10011</name>
</gene>
<reference evidence="4" key="1">
    <citation type="submission" date="2017-02" db="UniProtKB">
        <authorList>
            <consortium name="WormBaseParasite"/>
        </authorList>
    </citation>
    <scope>IDENTIFICATION</scope>
</reference>
<proteinExistence type="predicted"/>
<feature type="compositionally biased region" description="Basic and acidic residues" evidence="1">
    <location>
        <begin position="75"/>
        <end position="95"/>
    </location>
</feature>
<sequence length="126" mass="14525">MSKAKKVKLEDTQADEVEVTVFTPDEAPDHVHIRRDPIFDDVKVFRHMHHRLIKSPRQKRDAYNWKAKASSVTEASEKFQGRNEDKNSTQKEKSSDMNQNGSNKTAVELMASSEITLSSQLRQREI</sequence>